<organism evidence="1">
    <name type="scientific">Euryale ferox</name>
    <name type="common">Gorgon plant</name>
    <name type="synonym">Prickly water lily</name>
    <dbReference type="NCBI Taxonomy" id="4414"/>
    <lineage>
        <taxon>Eukaryota</taxon>
        <taxon>Viridiplantae</taxon>
        <taxon>Streptophyta</taxon>
        <taxon>Embryophyta</taxon>
        <taxon>Tracheophyta</taxon>
        <taxon>Spermatophyta</taxon>
        <taxon>Magnoliopsida</taxon>
        <taxon>Nymphaeales</taxon>
        <taxon>Nymphaeaceae</taxon>
        <taxon>Euryale</taxon>
    </lineage>
</organism>
<dbReference type="GeneID" id="36936926"/>
<dbReference type="EMBL" id="KY392765">
    <property type="protein sequence ID" value="AUD56613.1"/>
    <property type="molecule type" value="Genomic_DNA"/>
</dbReference>
<reference evidence="1" key="1">
    <citation type="submission" date="2016-12" db="EMBL/GenBank/DDBJ databases">
        <title>Complete plastid genome sequences of Barclaya kunstleri, Euryale ferox, and Victoria cruziana: implications for generic phylogeny and plastid genome evolution of water lily family Nymphaeaceae.</title>
        <authorList>
            <person name="He D."/>
            <person name="Li Z."/>
            <person name="Gichira A."/>
            <person name="Guo Y."/>
            <person name="Wang Q."/>
            <person name="Chen J."/>
        </authorList>
    </citation>
    <scope>NUCLEOTIDE SEQUENCE</scope>
</reference>
<proteinExistence type="predicted"/>
<keyword evidence="1" id="KW-0934">Plastid</keyword>
<gene>
    <name evidence="1" type="primary">ycf1</name>
</gene>
<sequence length="9" mass="1120">MILKYNILI</sequence>
<geneLocation type="chloroplast" evidence="1"/>
<name>A0A2U3TDH0_EURFE</name>
<accession>A0A2U3TDH0</accession>
<protein>
    <submittedName>
        <fullName evidence="1">Ycf1</fullName>
    </submittedName>
</protein>
<evidence type="ECO:0000313" key="1">
    <source>
        <dbReference type="EMBL" id="AUD56613.1"/>
    </source>
</evidence>
<keyword evidence="1" id="KW-0150">Chloroplast</keyword>
<dbReference type="RefSeq" id="YP_009485267.1">
    <property type="nucleotide sequence ID" value="NC_037719.1"/>
</dbReference>